<evidence type="ECO:0000256" key="6">
    <source>
        <dbReference type="ARBA" id="ARBA00023136"/>
    </source>
</evidence>
<dbReference type="EnsemblMetazoa" id="XM_030973177">
    <property type="protein sequence ID" value="XP_030829037"/>
    <property type="gene ID" value="LOC764889"/>
</dbReference>
<evidence type="ECO:0000256" key="1">
    <source>
        <dbReference type="ARBA" id="ARBA00004141"/>
    </source>
</evidence>
<reference evidence="9" key="2">
    <citation type="submission" date="2021-01" db="UniProtKB">
        <authorList>
            <consortium name="EnsemblMetazoa"/>
        </authorList>
    </citation>
    <scope>IDENTIFICATION</scope>
</reference>
<proteinExistence type="inferred from homology"/>
<feature type="region of interest" description="Disordered" evidence="7">
    <location>
        <begin position="1"/>
        <end position="24"/>
    </location>
</feature>
<dbReference type="PANTHER" id="PTHR11654">
    <property type="entry name" value="OLIGOPEPTIDE TRANSPORTER-RELATED"/>
    <property type="match status" value="1"/>
</dbReference>
<evidence type="ECO:0000256" key="7">
    <source>
        <dbReference type="SAM" id="MobiDB-lite"/>
    </source>
</evidence>
<feature type="transmembrane region" description="Helical" evidence="8">
    <location>
        <begin position="519"/>
        <end position="541"/>
    </location>
</feature>
<evidence type="ECO:0000256" key="5">
    <source>
        <dbReference type="ARBA" id="ARBA00022989"/>
    </source>
</evidence>
<dbReference type="InterPro" id="IPR000109">
    <property type="entry name" value="POT_fam"/>
</dbReference>
<accession>A0A7M7N004</accession>
<dbReference type="GO" id="GO:0016020">
    <property type="term" value="C:membrane"/>
    <property type="evidence" value="ECO:0000318"/>
    <property type="project" value="GO_Central"/>
</dbReference>
<dbReference type="Proteomes" id="UP000007110">
    <property type="component" value="Unassembled WGS sequence"/>
</dbReference>
<dbReference type="Pfam" id="PF00854">
    <property type="entry name" value="PTR2"/>
    <property type="match status" value="1"/>
</dbReference>
<comment type="subcellular location">
    <subcellularLocation>
        <location evidence="1">Membrane</location>
        <topology evidence="1">Multi-pass membrane protein</topology>
    </subcellularLocation>
</comment>
<dbReference type="GO" id="GO:0015833">
    <property type="term" value="P:peptide transport"/>
    <property type="evidence" value="ECO:0007669"/>
    <property type="project" value="UniProtKB-KW"/>
</dbReference>
<dbReference type="InParanoid" id="A0A7M7N004"/>
<dbReference type="RefSeq" id="XP_030829037.1">
    <property type="nucleotide sequence ID" value="XM_030973177.1"/>
</dbReference>
<dbReference type="OrthoDB" id="8904098at2759"/>
<evidence type="ECO:0000256" key="3">
    <source>
        <dbReference type="ARBA" id="ARBA00022692"/>
    </source>
</evidence>
<feature type="transmembrane region" description="Helical" evidence="8">
    <location>
        <begin position="144"/>
        <end position="171"/>
    </location>
</feature>
<feature type="transmembrane region" description="Helical" evidence="8">
    <location>
        <begin position="356"/>
        <end position="373"/>
    </location>
</feature>
<feature type="transmembrane region" description="Helical" evidence="8">
    <location>
        <begin position="561"/>
        <end position="580"/>
    </location>
</feature>
<dbReference type="InterPro" id="IPR036259">
    <property type="entry name" value="MFS_trans_sf"/>
</dbReference>
<evidence type="ECO:0000313" key="9">
    <source>
        <dbReference type="EnsemblMetazoa" id="XP_030829037"/>
    </source>
</evidence>
<dbReference type="AlphaFoldDB" id="A0A7M7N004"/>
<feature type="transmembrane region" description="Helical" evidence="8">
    <location>
        <begin position="34"/>
        <end position="54"/>
    </location>
</feature>
<feature type="transmembrane region" description="Helical" evidence="8">
    <location>
        <begin position="393"/>
        <end position="413"/>
    </location>
</feature>
<sequence length="598" mass="66556">MSNTGDSSNVQASSRQKISSESEALDSKPTSRDVFLVLCIGFLNFVEKIIFYGILTNLVLFCTNDLGYSSANAAVFSLVFIGTNYVFTIFGGWLSDSWLGNYNSIYLGSLMCLLGTAVLPLVAYEWSNDYGPSFGFNLETKRVFFVITLFIVNIGTAPLKACCAPFIAIQVEEYGNRAIRSSFHWVYFISEIAPLFTYSVLSYVVQNISFFLGFIVVLCFNVVGIVVFAVGRDFYKTRPPRGNQALLQVLRMLKTAITMHSERDGTCCSIYCCCCCCAQGSCCGRSAETNPLLAEVNGNRAQLRRLDAGEGTSSRLSDDDMVIVERNVVDQRGCLERLKSENGGPYAAEAVEELKWLLNTLHVLSVVILYNTIRFQYSTTYLLQGERMDLEGIPVAFLALFVPLSVIITIPIVDRVVYPLLERRGTRVTLVKRMAFGLVSGLLSVLYAAMVEIIRKHVIRNGGSLDQTISGVIFHASSLSILVQIPQYIFFGIADTFVLITGLEFAFSQSPKSLQAFITGIYFFYNGIGSYVGSLLVIIVNAASAGHEWIPNDINKGHLEYYFFLLAGVIILDMVYLYFITRNYKYVNQYGYDRQSSV</sequence>
<dbReference type="Gene3D" id="1.20.1250.20">
    <property type="entry name" value="MFS general substrate transporter like domains"/>
    <property type="match status" value="1"/>
</dbReference>
<reference evidence="10" key="1">
    <citation type="submission" date="2015-02" db="EMBL/GenBank/DDBJ databases">
        <title>Genome sequencing for Strongylocentrotus purpuratus.</title>
        <authorList>
            <person name="Murali S."/>
            <person name="Liu Y."/>
            <person name="Vee V."/>
            <person name="English A."/>
            <person name="Wang M."/>
            <person name="Skinner E."/>
            <person name="Han Y."/>
            <person name="Muzny D.M."/>
            <person name="Worley K.C."/>
            <person name="Gibbs R.A."/>
        </authorList>
    </citation>
    <scope>NUCLEOTIDE SEQUENCE</scope>
</reference>
<evidence type="ECO:0000313" key="10">
    <source>
        <dbReference type="Proteomes" id="UP000007110"/>
    </source>
</evidence>
<evidence type="ECO:0000256" key="8">
    <source>
        <dbReference type="SAM" id="Phobius"/>
    </source>
</evidence>
<keyword evidence="10" id="KW-1185">Reference proteome</keyword>
<evidence type="ECO:0000256" key="4">
    <source>
        <dbReference type="ARBA" id="ARBA00022856"/>
    </source>
</evidence>
<feature type="transmembrane region" description="Helical" evidence="8">
    <location>
        <begin position="105"/>
        <end position="124"/>
    </location>
</feature>
<feature type="transmembrane region" description="Helical" evidence="8">
    <location>
        <begin position="488"/>
        <end position="507"/>
    </location>
</feature>
<dbReference type="GeneID" id="764889"/>
<name>A0A7M7N004_STRPU</name>
<comment type="similarity">
    <text evidence="2">Belongs to the major facilitator superfamily. Proton-dependent oligopeptide transporter (POT/PTR) (TC 2.A.17) family.</text>
</comment>
<keyword evidence="5 8" id="KW-1133">Transmembrane helix</keyword>
<keyword evidence="4" id="KW-0653">Protein transport</keyword>
<feature type="transmembrane region" description="Helical" evidence="8">
    <location>
        <begin position="74"/>
        <end position="93"/>
    </location>
</feature>
<feature type="transmembrane region" description="Helical" evidence="8">
    <location>
        <begin position="183"/>
        <end position="204"/>
    </location>
</feature>
<dbReference type="GO" id="GO:0022857">
    <property type="term" value="F:transmembrane transporter activity"/>
    <property type="evidence" value="ECO:0000318"/>
    <property type="project" value="GO_Central"/>
</dbReference>
<dbReference type="GO" id="GO:0055085">
    <property type="term" value="P:transmembrane transport"/>
    <property type="evidence" value="ECO:0000318"/>
    <property type="project" value="GO_Central"/>
</dbReference>
<organism evidence="9 10">
    <name type="scientific">Strongylocentrotus purpuratus</name>
    <name type="common">Purple sea urchin</name>
    <dbReference type="NCBI Taxonomy" id="7668"/>
    <lineage>
        <taxon>Eukaryota</taxon>
        <taxon>Metazoa</taxon>
        <taxon>Echinodermata</taxon>
        <taxon>Eleutherozoa</taxon>
        <taxon>Echinozoa</taxon>
        <taxon>Echinoidea</taxon>
        <taxon>Euechinoidea</taxon>
        <taxon>Echinacea</taxon>
        <taxon>Camarodonta</taxon>
        <taxon>Echinidea</taxon>
        <taxon>Strongylocentrotidae</taxon>
        <taxon>Strongylocentrotus</taxon>
    </lineage>
</organism>
<keyword evidence="6 8" id="KW-0472">Membrane</keyword>
<keyword evidence="4" id="KW-0813">Transport</keyword>
<dbReference type="KEGG" id="spu:764889"/>
<dbReference type="SUPFAM" id="SSF103473">
    <property type="entry name" value="MFS general substrate transporter"/>
    <property type="match status" value="1"/>
</dbReference>
<keyword evidence="4" id="KW-0571">Peptide transport</keyword>
<keyword evidence="3 8" id="KW-0812">Transmembrane</keyword>
<evidence type="ECO:0000256" key="2">
    <source>
        <dbReference type="ARBA" id="ARBA00005982"/>
    </source>
</evidence>
<protein>
    <submittedName>
        <fullName evidence="9">Uncharacterized protein</fullName>
    </submittedName>
</protein>
<feature type="transmembrane region" description="Helical" evidence="8">
    <location>
        <begin position="210"/>
        <end position="231"/>
    </location>
</feature>
<feature type="transmembrane region" description="Helical" evidence="8">
    <location>
        <begin position="434"/>
        <end position="454"/>
    </location>
</feature>
<feature type="compositionally biased region" description="Polar residues" evidence="7">
    <location>
        <begin position="1"/>
        <end position="22"/>
    </location>
</feature>